<evidence type="ECO:0000259" key="9">
    <source>
        <dbReference type="PROSITE" id="PS51864"/>
    </source>
</evidence>
<name>A0A921Z2G0_MANSE</name>
<protein>
    <recommendedName>
        <fullName evidence="9">Peptidase M12A domain-containing protein</fullName>
    </recommendedName>
</protein>
<evidence type="ECO:0000256" key="7">
    <source>
        <dbReference type="PROSITE-ProRule" id="PRU01211"/>
    </source>
</evidence>
<evidence type="ECO:0000256" key="8">
    <source>
        <dbReference type="SAM" id="MobiDB-lite"/>
    </source>
</evidence>
<reference evidence="10" key="2">
    <citation type="submission" date="2020-12" db="EMBL/GenBank/DDBJ databases">
        <authorList>
            <person name="Kanost M."/>
        </authorList>
    </citation>
    <scope>NUCLEOTIDE SEQUENCE</scope>
</reference>
<evidence type="ECO:0000256" key="1">
    <source>
        <dbReference type="ARBA" id="ARBA00001947"/>
    </source>
</evidence>
<proteinExistence type="predicted"/>
<dbReference type="EMBL" id="JH668378">
    <property type="protein sequence ID" value="KAG6449741.1"/>
    <property type="molecule type" value="Genomic_DNA"/>
</dbReference>
<evidence type="ECO:0000256" key="6">
    <source>
        <dbReference type="ARBA" id="ARBA00023049"/>
    </source>
</evidence>
<dbReference type="PANTHER" id="PTHR10127:SF780">
    <property type="entry name" value="METALLOENDOPEPTIDASE"/>
    <property type="match status" value="1"/>
</dbReference>
<evidence type="ECO:0000256" key="4">
    <source>
        <dbReference type="ARBA" id="ARBA00022801"/>
    </source>
</evidence>
<evidence type="ECO:0000256" key="3">
    <source>
        <dbReference type="ARBA" id="ARBA00022723"/>
    </source>
</evidence>
<comment type="caution">
    <text evidence="7">Lacks conserved residue(s) required for the propagation of feature annotation.</text>
</comment>
<comment type="caution">
    <text evidence="10">The sequence shown here is derived from an EMBL/GenBank/DDBJ whole genome shotgun (WGS) entry which is preliminary data.</text>
</comment>
<evidence type="ECO:0000313" key="11">
    <source>
        <dbReference type="Proteomes" id="UP000791440"/>
    </source>
</evidence>
<feature type="region of interest" description="Disordered" evidence="8">
    <location>
        <begin position="229"/>
        <end position="256"/>
    </location>
</feature>
<dbReference type="AlphaFoldDB" id="A0A921Z2G0"/>
<keyword evidence="5" id="KW-0862">Zinc</keyword>
<comment type="cofactor">
    <cofactor evidence="1">
        <name>Zn(2+)</name>
        <dbReference type="ChEBI" id="CHEBI:29105"/>
    </cofactor>
</comment>
<organism evidence="10 11">
    <name type="scientific">Manduca sexta</name>
    <name type="common">Tobacco hawkmoth</name>
    <name type="synonym">Tobacco hornworm</name>
    <dbReference type="NCBI Taxonomy" id="7130"/>
    <lineage>
        <taxon>Eukaryota</taxon>
        <taxon>Metazoa</taxon>
        <taxon>Ecdysozoa</taxon>
        <taxon>Arthropoda</taxon>
        <taxon>Hexapoda</taxon>
        <taxon>Insecta</taxon>
        <taxon>Pterygota</taxon>
        <taxon>Neoptera</taxon>
        <taxon>Endopterygota</taxon>
        <taxon>Lepidoptera</taxon>
        <taxon>Glossata</taxon>
        <taxon>Ditrysia</taxon>
        <taxon>Bombycoidea</taxon>
        <taxon>Sphingidae</taxon>
        <taxon>Sphinginae</taxon>
        <taxon>Sphingini</taxon>
        <taxon>Manduca</taxon>
    </lineage>
</organism>
<evidence type="ECO:0000256" key="2">
    <source>
        <dbReference type="ARBA" id="ARBA00022670"/>
    </source>
</evidence>
<keyword evidence="11" id="KW-1185">Reference proteome</keyword>
<sequence>MERYYSFIFVTVFLVKTIISNKNIEDTDDPIIFKRIRAAMNTIEGASCILFKPMDGIPTRSNGSWLHFTNPLNERECVHEPELGEDGELKIVLGFECMSRREVLHSVMHALSFKDEVSHPQRDQYVRIVWQNIQPKYRPLFRIQLDEDRTKTLVEYDPMSVMHFHDRAFTVNGGATITPLVPGLVINPSENLSQLDKMKLRLYFGHECNKRKVGDILDTCKNVLHDSPQKDKLMQEINQSASNESNSSEFNDDEKS</sequence>
<gene>
    <name evidence="10" type="ORF">O3G_MSEX006200</name>
</gene>
<keyword evidence="6" id="KW-0482">Metalloprotease</keyword>
<evidence type="ECO:0000313" key="10">
    <source>
        <dbReference type="EMBL" id="KAG6449741.1"/>
    </source>
</evidence>
<dbReference type="InterPro" id="IPR001506">
    <property type="entry name" value="Peptidase_M12A"/>
</dbReference>
<dbReference type="PANTHER" id="PTHR10127">
    <property type="entry name" value="DISCOIDIN, CUB, EGF, LAMININ , AND ZINC METALLOPROTEASE DOMAIN CONTAINING"/>
    <property type="match status" value="1"/>
</dbReference>
<dbReference type="GO" id="GO:0006508">
    <property type="term" value="P:proteolysis"/>
    <property type="evidence" value="ECO:0007669"/>
    <property type="project" value="UniProtKB-KW"/>
</dbReference>
<dbReference type="Proteomes" id="UP000791440">
    <property type="component" value="Unassembled WGS sequence"/>
</dbReference>
<feature type="domain" description="Peptidase M12A" evidence="9">
    <location>
        <begin position="1"/>
        <end position="209"/>
    </location>
</feature>
<keyword evidence="3" id="KW-0479">Metal-binding</keyword>
<dbReference type="PROSITE" id="PS51864">
    <property type="entry name" value="ASTACIN"/>
    <property type="match status" value="1"/>
</dbReference>
<feature type="compositionally biased region" description="Low complexity" evidence="8">
    <location>
        <begin position="236"/>
        <end position="249"/>
    </location>
</feature>
<dbReference type="GO" id="GO:0046872">
    <property type="term" value="F:metal ion binding"/>
    <property type="evidence" value="ECO:0007669"/>
    <property type="project" value="UniProtKB-KW"/>
</dbReference>
<accession>A0A921Z2G0</accession>
<dbReference type="Pfam" id="PF01400">
    <property type="entry name" value="Astacin"/>
    <property type="match status" value="1"/>
</dbReference>
<evidence type="ECO:0000256" key="5">
    <source>
        <dbReference type="ARBA" id="ARBA00022833"/>
    </source>
</evidence>
<keyword evidence="2" id="KW-0645">Protease</keyword>
<dbReference type="GO" id="GO:0004222">
    <property type="term" value="F:metalloendopeptidase activity"/>
    <property type="evidence" value="ECO:0007669"/>
    <property type="project" value="InterPro"/>
</dbReference>
<reference evidence="10" key="1">
    <citation type="journal article" date="2016" name="Insect Biochem. Mol. Biol.">
        <title>Multifaceted biological insights from a draft genome sequence of the tobacco hornworm moth, Manduca sexta.</title>
        <authorList>
            <person name="Kanost M.R."/>
            <person name="Arrese E.L."/>
            <person name="Cao X."/>
            <person name="Chen Y.R."/>
            <person name="Chellapilla S."/>
            <person name="Goldsmith M.R."/>
            <person name="Grosse-Wilde E."/>
            <person name="Heckel D.G."/>
            <person name="Herndon N."/>
            <person name="Jiang H."/>
            <person name="Papanicolaou A."/>
            <person name="Qu J."/>
            <person name="Soulages J.L."/>
            <person name="Vogel H."/>
            <person name="Walters J."/>
            <person name="Waterhouse R.M."/>
            <person name="Ahn S.J."/>
            <person name="Almeida F.C."/>
            <person name="An C."/>
            <person name="Aqrawi P."/>
            <person name="Bretschneider A."/>
            <person name="Bryant W.B."/>
            <person name="Bucks S."/>
            <person name="Chao H."/>
            <person name="Chevignon G."/>
            <person name="Christen J.M."/>
            <person name="Clarke D.F."/>
            <person name="Dittmer N.T."/>
            <person name="Ferguson L.C.F."/>
            <person name="Garavelou S."/>
            <person name="Gordon K.H.J."/>
            <person name="Gunaratna R.T."/>
            <person name="Han Y."/>
            <person name="Hauser F."/>
            <person name="He Y."/>
            <person name="Heidel-Fischer H."/>
            <person name="Hirsh A."/>
            <person name="Hu Y."/>
            <person name="Jiang H."/>
            <person name="Kalra D."/>
            <person name="Klinner C."/>
            <person name="Konig C."/>
            <person name="Kovar C."/>
            <person name="Kroll A.R."/>
            <person name="Kuwar S.S."/>
            <person name="Lee S.L."/>
            <person name="Lehman R."/>
            <person name="Li K."/>
            <person name="Li Z."/>
            <person name="Liang H."/>
            <person name="Lovelace S."/>
            <person name="Lu Z."/>
            <person name="Mansfield J.H."/>
            <person name="McCulloch K.J."/>
            <person name="Mathew T."/>
            <person name="Morton B."/>
            <person name="Muzny D.M."/>
            <person name="Neunemann D."/>
            <person name="Ongeri F."/>
            <person name="Pauchet Y."/>
            <person name="Pu L.L."/>
            <person name="Pyrousis I."/>
            <person name="Rao X.J."/>
            <person name="Redding A."/>
            <person name="Roesel C."/>
            <person name="Sanchez-Gracia A."/>
            <person name="Schaack S."/>
            <person name="Shukla A."/>
            <person name="Tetreau G."/>
            <person name="Wang Y."/>
            <person name="Xiong G.H."/>
            <person name="Traut W."/>
            <person name="Walsh T.K."/>
            <person name="Worley K.C."/>
            <person name="Wu D."/>
            <person name="Wu W."/>
            <person name="Wu Y.Q."/>
            <person name="Zhang X."/>
            <person name="Zou Z."/>
            <person name="Zucker H."/>
            <person name="Briscoe A.D."/>
            <person name="Burmester T."/>
            <person name="Clem R.J."/>
            <person name="Feyereisen R."/>
            <person name="Grimmelikhuijzen C.J.P."/>
            <person name="Hamodrakas S.J."/>
            <person name="Hansson B.S."/>
            <person name="Huguet E."/>
            <person name="Jermiin L.S."/>
            <person name="Lan Q."/>
            <person name="Lehman H.K."/>
            <person name="Lorenzen M."/>
            <person name="Merzendorfer H."/>
            <person name="Michalopoulos I."/>
            <person name="Morton D.B."/>
            <person name="Muthukrishnan S."/>
            <person name="Oakeshott J.G."/>
            <person name="Palmer W."/>
            <person name="Park Y."/>
            <person name="Passarelli A.L."/>
            <person name="Rozas J."/>
            <person name="Schwartz L.M."/>
            <person name="Smith W."/>
            <person name="Southgate A."/>
            <person name="Vilcinskas A."/>
            <person name="Vogt R."/>
            <person name="Wang P."/>
            <person name="Werren J."/>
            <person name="Yu X.Q."/>
            <person name="Zhou J.J."/>
            <person name="Brown S.J."/>
            <person name="Scherer S.E."/>
            <person name="Richards S."/>
            <person name="Blissard G.W."/>
        </authorList>
    </citation>
    <scope>NUCLEOTIDE SEQUENCE</scope>
</reference>
<keyword evidence="4" id="KW-0378">Hydrolase</keyword>